<sequence length="79" mass="9002">MRDAIAYRADTIACDLLGDPNKRLSKYGKLRWGDTGKIQVTTEGKYAGQWYDFSTGQKGDLLSLLEEKEDTAFLRQRNI</sequence>
<dbReference type="EMBL" id="LAOR01000051">
    <property type="protein sequence ID" value="KJW07096.1"/>
    <property type="molecule type" value="Genomic_DNA"/>
</dbReference>
<organism evidence="1 2">
    <name type="scientific">Orientia tsutsugamushi str. UT144</name>
    <dbReference type="NCBI Taxonomy" id="1441384"/>
    <lineage>
        <taxon>Bacteria</taxon>
        <taxon>Pseudomonadati</taxon>
        <taxon>Pseudomonadota</taxon>
        <taxon>Alphaproteobacteria</taxon>
        <taxon>Rickettsiales</taxon>
        <taxon>Rickettsiaceae</taxon>
        <taxon>Rickettsieae</taxon>
        <taxon>Orientia</taxon>
    </lineage>
</organism>
<reference evidence="1 2" key="1">
    <citation type="submission" date="2015-01" db="EMBL/GenBank/DDBJ databases">
        <title>Genome Sequencing of Rickettsiales.</title>
        <authorList>
            <person name="Daugherty S.C."/>
            <person name="Su Q."/>
            <person name="Abolude K."/>
            <person name="Beier-Sexton M."/>
            <person name="Carlyon J.A."/>
            <person name="Carter R."/>
            <person name="Day N.P."/>
            <person name="Dumler S.J."/>
            <person name="Dyachenko V."/>
            <person name="Godinez A."/>
            <person name="Kurtti T.J."/>
            <person name="Lichay M."/>
            <person name="Mullins K.E."/>
            <person name="Ott S."/>
            <person name="Pappas-Brown V."/>
            <person name="Paris D.H."/>
            <person name="Patel P."/>
            <person name="Richards A.L."/>
            <person name="Sadzewicz L."/>
            <person name="Sears K."/>
            <person name="Seidman D."/>
            <person name="Sengamalay N."/>
            <person name="Stenos J."/>
            <person name="Tallon L.J."/>
            <person name="Vincent G."/>
            <person name="Fraser C.M."/>
            <person name="Munderloh U."/>
            <person name="Dunning-Hotopp J.C."/>
        </authorList>
    </citation>
    <scope>NUCLEOTIDE SEQUENCE [LARGE SCALE GENOMIC DNA]</scope>
    <source>
        <strain evidence="1 2">UT144</strain>
    </source>
</reference>
<accession>A0A0F3RM32</accession>
<proteinExistence type="predicted"/>
<dbReference type="AlphaFoldDB" id="A0A0F3RM32"/>
<evidence type="ECO:0000313" key="1">
    <source>
        <dbReference type="EMBL" id="KJW07096.1"/>
    </source>
</evidence>
<evidence type="ECO:0000313" key="2">
    <source>
        <dbReference type="Proteomes" id="UP000033580"/>
    </source>
</evidence>
<name>A0A0F3RM32_ORITS</name>
<gene>
    <name evidence="1" type="ORF">OTUT144_0846</name>
</gene>
<comment type="caution">
    <text evidence="1">The sequence shown here is derived from an EMBL/GenBank/DDBJ whole genome shotgun (WGS) entry which is preliminary data.</text>
</comment>
<dbReference type="Proteomes" id="UP000033580">
    <property type="component" value="Unassembled WGS sequence"/>
</dbReference>
<protein>
    <submittedName>
        <fullName evidence="1">Putative conjugative transfer TraI domain protein</fullName>
    </submittedName>
</protein>
<dbReference type="PATRIC" id="fig|1441384.3.peg.1842"/>